<name>A0A9P6E1E3_9AGAM</name>
<sequence>MEVDVVIYRARCSHRFQTQYRTLVLLCDDGSGCSNISREMTPESLDTNNTAHRQCDHYSDIHHHSLECISATFVEGWTPVPDLLLFTPDPLASTSGCRPPLEILTSHVSRISKYPIVFLNSDSSPCIAQCSNIIRCIYFSELVDQYNGI</sequence>
<proteinExistence type="predicted"/>
<protein>
    <submittedName>
        <fullName evidence="1">Uncharacterized protein</fullName>
    </submittedName>
</protein>
<dbReference type="AlphaFoldDB" id="A0A9P6E1E3"/>
<accession>A0A9P6E1E3</accession>
<dbReference type="Proteomes" id="UP000886523">
    <property type="component" value="Unassembled WGS sequence"/>
</dbReference>
<gene>
    <name evidence="1" type="ORF">BS47DRAFT_294125</name>
</gene>
<keyword evidence="2" id="KW-1185">Reference proteome</keyword>
<evidence type="ECO:0000313" key="1">
    <source>
        <dbReference type="EMBL" id="KAF9518365.1"/>
    </source>
</evidence>
<dbReference type="EMBL" id="MU128925">
    <property type="protein sequence ID" value="KAF9518365.1"/>
    <property type="molecule type" value="Genomic_DNA"/>
</dbReference>
<organism evidence="1 2">
    <name type="scientific">Hydnum rufescens UP504</name>
    <dbReference type="NCBI Taxonomy" id="1448309"/>
    <lineage>
        <taxon>Eukaryota</taxon>
        <taxon>Fungi</taxon>
        <taxon>Dikarya</taxon>
        <taxon>Basidiomycota</taxon>
        <taxon>Agaricomycotina</taxon>
        <taxon>Agaricomycetes</taxon>
        <taxon>Cantharellales</taxon>
        <taxon>Hydnaceae</taxon>
        <taxon>Hydnum</taxon>
    </lineage>
</organism>
<comment type="caution">
    <text evidence="1">The sequence shown here is derived from an EMBL/GenBank/DDBJ whole genome shotgun (WGS) entry which is preliminary data.</text>
</comment>
<reference evidence="1" key="1">
    <citation type="journal article" date="2020" name="Nat. Commun.">
        <title>Large-scale genome sequencing of mycorrhizal fungi provides insights into the early evolution of symbiotic traits.</title>
        <authorList>
            <person name="Miyauchi S."/>
            <person name="Kiss E."/>
            <person name="Kuo A."/>
            <person name="Drula E."/>
            <person name="Kohler A."/>
            <person name="Sanchez-Garcia M."/>
            <person name="Morin E."/>
            <person name="Andreopoulos B."/>
            <person name="Barry K.W."/>
            <person name="Bonito G."/>
            <person name="Buee M."/>
            <person name="Carver A."/>
            <person name="Chen C."/>
            <person name="Cichocki N."/>
            <person name="Clum A."/>
            <person name="Culley D."/>
            <person name="Crous P.W."/>
            <person name="Fauchery L."/>
            <person name="Girlanda M."/>
            <person name="Hayes R.D."/>
            <person name="Keri Z."/>
            <person name="LaButti K."/>
            <person name="Lipzen A."/>
            <person name="Lombard V."/>
            <person name="Magnuson J."/>
            <person name="Maillard F."/>
            <person name="Murat C."/>
            <person name="Nolan M."/>
            <person name="Ohm R.A."/>
            <person name="Pangilinan J."/>
            <person name="Pereira M.F."/>
            <person name="Perotto S."/>
            <person name="Peter M."/>
            <person name="Pfister S."/>
            <person name="Riley R."/>
            <person name="Sitrit Y."/>
            <person name="Stielow J.B."/>
            <person name="Szollosi G."/>
            <person name="Zifcakova L."/>
            <person name="Stursova M."/>
            <person name="Spatafora J.W."/>
            <person name="Tedersoo L."/>
            <person name="Vaario L.M."/>
            <person name="Yamada A."/>
            <person name="Yan M."/>
            <person name="Wang P."/>
            <person name="Xu J."/>
            <person name="Bruns T."/>
            <person name="Baldrian P."/>
            <person name="Vilgalys R."/>
            <person name="Dunand C."/>
            <person name="Henrissat B."/>
            <person name="Grigoriev I.V."/>
            <person name="Hibbett D."/>
            <person name="Nagy L.G."/>
            <person name="Martin F.M."/>
        </authorList>
    </citation>
    <scope>NUCLEOTIDE SEQUENCE</scope>
    <source>
        <strain evidence="1">UP504</strain>
    </source>
</reference>
<evidence type="ECO:0000313" key="2">
    <source>
        <dbReference type="Proteomes" id="UP000886523"/>
    </source>
</evidence>